<reference evidence="1 2" key="1">
    <citation type="journal article" date="2012" name="J. Bacteriol.">
        <title>Draft Genome Sequence of the Extremely Halophilic Archaeon Halogranum salarium B-1T.</title>
        <authorList>
            <person name="Kim K.K."/>
            <person name="Lee K.C."/>
            <person name="Lee J.S."/>
        </authorList>
    </citation>
    <scope>NUCLEOTIDE SEQUENCE [LARGE SCALE GENOMIC DNA]</scope>
    <source>
        <strain evidence="1 2">B-1</strain>
    </source>
</reference>
<dbReference type="AlphaFoldDB" id="J3JDB0"/>
<name>J3JDB0_9EURY</name>
<organism evidence="1 2">
    <name type="scientific">Halogranum salarium B-1</name>
    <dbReference type="NCBI Taxonomy" id="1210908"/>
    <lineage>
        <taxon>Archaea</taxon>
        <taxon>Methanobacteriati</taxon>
        <taxon>Methanobacteriota</taxon>
        <taxon>Stenosarchaea group</taxon>
        <taxon>Halobacteria</taxon>
        <taxon>Halobacteriales</taxon>
        <taxon>Haloferacaceae</taxon>
    </lineage>
</organism>
<evidence type="ECO:0000313" key="1">
    <source>
        <dbReference type="EMBL" id="EJN57334.1"/>
    </source>
</evidence>
<accession>J3JDB0</accession>
<dbReference type="Proteomes" id="UP000007813">
    <property type="component" value="Unassembled WGS sequence"/>
</dbReference>
<evidence type="ECO:0000313" key="2">
    <source>
        <dbReference type="Proteomes" id="UP000007813"/>
    </source>
</evidence>
<gene>
    <name evidence="1" type="ORF">HSB1_42970</name>
</gene>
<dbReference type="EMBL" id="ALJD01000014">
    <property type="protein sequence ID" value="EJN57334.1"/>
    <property type="molecule type" value="Genomic_DNA"/>
</dbReference>
<protein>
    <submittedName>
        <fullName evidence="1">Uncharacterized protein</fullName>
    </submittedName>
</protein>
<dbReference type="eggNOG" id="ENOG502N5X1">
    <property type="taxonomic scope" value="Archaea"/>
</dbReference>
<sequence length="236" mass="27465">MVSFLRRKQVEEQIVKRFEEGSVPVKDSFRALSVIDYGLDEIVDFVMLLKLLEQYQERAETAVEPLENLHSLVYLVNYRLSESDSQAVSDDLGFGMLEKTGFRYTFERRGNYVWSDSLQRDQDRLAAWEILNRETIENPRSEWDITYSVSLGKAAELFLTRFEKRLNSFDSFLLNEWEIQQNAVLEDFATSSKAGISSYLKSLERFSGCGDGEIVLNGRPKRFKSNQDQKRIRINV</sequence>
<proteinExistence type="predicted"/>
<comment type="caution">
    <text evidence="1">The sequence shown here is derived from an EMBL/GenBank/DDBJ whole genome shotgun (WGS) entry which is preliminary data.</text>
</comment>